<evidence type="ECO:0000256" key="5">
    <source>
        <dbReference type="ARBA" id="ARBA00022801"/>
    </source>
</evidence>
<dbReference type="PANTHER" id="PTHR33653">
    <property type="entry name" value="RIBONUCLEASE VAPC2"/>
    <property type="match status" value="1"/>
</dbReference>
<keyword evidence="4 8" id="KW-0479">Metal-binding</keyword>
<proteinExistence type="inferred from homology"/>
<dbReference type="AlphaFoldDB" id="A0A7K3NGA7"/>
<gene>
    <name evidence="8" type="primary">vapC</name>
    <name evidence="10" type="ORF">G3N56_00415</name>
</gene>
<keyword evidence="2 8" id="KW-1277">Toxin-antitoxin system</keyword>
<dbReference type="EMBL" id="JAAGRQ010000001">
    <property type="protein sequence ID" value="NDY55208.1"/>
    <property type="molecule type" value="Genomic_DNA"/>
</dbReference>
<dbReference type="EC" id="3.1.-.-" evidence="8"/>
<evidence type="ECO:0000256" key="6">
    <source>
        <dbReference type="ARBA" id="ARBA00022842"/>
    </source>
</evidence>
<dbReference type="Proteomes" id="UP000469724">
    <property type="component" value="Unassembled WGS sequence"/>
</dbReference>
<evidence type="ECO:0000256" key="1">
    <source>
        <dbReference type="ARBA" id="ARBA00001946"/>
    </source>
</evidence>
<comment type="caution">
    <text evidence="10">The sequence shown here is derived from an EMBL/GenBank/DDBJ whole genome shotgun (WGS) entry which is preliminary data.</text>
</comment>
<feature type="binding site" evidence="8">
    <location>
        <position position="100"/>
    </location>
    <ligand>
        <name>Mg(2+)</name>
        <dbReference type="ChEBI" id="CHEBI:18420"/>
    </ligand>
</feature>
<evidence type="ECO:0000256" key="2">
    <source>
        <dbReference type="ARBA" id="ARBA00022649"/>
    </source>
</evidence>
<dbReference type="Pfam" id="PF01850">
    <property type="entry name" value="PIN"/>
    <property type="match status" value="1"/>
</dbReference>
<evidence type="ECO:0000259" key="9">
    <source>
        <dbReference type="Pfam" id="PF01850"/>
    </source>
</evidence>
<dbReference type="GO" id="GO:0004540">
    <property type="term" value="F:RNA nuclease activity"/>
    <property type="evidence" value="ECO:0007669"/>
    <property type="project" value="InterPro"/>
</dbReference>
<dbReference type="SUPFAM" id="SSF88723">
    <property type="entry name" value="PIN domain-like"/>
    <property type="match status" value="1"/>
</dbReference>
<sequence>MFLLDTVVLSELRKNDRNPGLVRWISGADEGKLFVSVVTVGEIERGIRRQQARDAAFAQRLADWLAHLVLAYGDRILPITTEVARRWGQCSADLGRADADILIAATALEHDMVVVTRNERHFIPTGVRVFNPWE</sequence>
<dbReference type="InterPro" id="IPR029060">
    <property type="entry name" value="PIN-like_dom_sf"/>
</dbReference>
<dbReference type="Gene3D" id="3.40.50.1010">
    <property type="entry name" value="5'-nuclease"/>
    <property type="match status" value="1"/>
</dbReference>
<keyword evidence="5 8" id="KW-0378">Hydrolase</keyword>
<feature type="binding site" evidence="8">
    <location>
        <position position="5"/>
    </location>
    <ligand>
        <name>Mg(2+)</name>
        <dbReference type="ChEBI" id="CHEBI:18420"/>
    </ligand>
</feature>
<protein>
    <recommendedName>
        <fullName evidence="8">Ribonuclease VapC</fullName>
        <shortName evidence="8">RNase VapC</shortName>
        <ecNumber evidence="8">3.1.-.-</ecNumber>
    </recommendedName>
    <alternativeName>
        <fullName evidence="8">Toxin VapC</fullName>
    </alternativeName>
</protein>
<dbReference type="RefSeq" id="WP_163300274.1">
    <property type="nucleotide sequence ID" value="NZ_JAAGRQ010000001.1"/>
</dbReference>
<comment type="function">
    <text evidence="8">Toxic component of a toxin-antitoxin (TA) system. An RNase.</text>
</comment>
<comment type="similarity">
    <text evidence="7 8">Belongs to the PINc/VapC protein family.</text>
</comment>
<dbReference type="GO" id="GO:0016787">
    <property type="term" value="F:hydrolase activity"/>
    <property type="evidence" value="ECO:0007669"/>
    <property type="project" value="UniProtKB-KW"/>
</dbReference>
<dbReference type="InterPro" id="IPR022907">
    <property type="entry name" value="VapC_family"/>
</dbReference>
<accession>A0A7K3NGA7</accession>
<feature type="domain" description="PIN" evidence="9">
    <location>
        <begin position="3"/>
        <end position="120"/>
    </location>
</feature>
<dbReference type="GO" id="GO:0000287">
    <property type="term" value="F:magnesium ion binding"/>
    <property type="evidence" value="ECO:0007669"/>
    <property type="project" value="UniProtKB-UniRule"/>
</dbReference>
<dbReference type="HAMAP" id="MF_00265">
    <property type="entry name" value="VapC_Nob1"/>
    <property type="match status" value="1"/>
</dbReference>
<evidence type="ECO:0000256" key="3">
    <source>
        <dbReference type="ARBA" id="ARBA00022722"/>
    </source>
</evidence>
<evidence type="ECO:0000313" key="11">
    <source>
        <dbReference type="Proteomes" id="UP000469724"/>
    </source>
</evidence>
<keyword evidence="3 8" id="KW-0540">Nuclease</keyword>
<dbReference type="PANTHER" id="PTHR33653:SF1">
    <property type="entry name" value="RIBONUCLEASE VAPC2"/>
    <property type="match status" value="1"/>
</dbReference>
<keyword evidence="11" id="KW-1185">Reference proteome</keyword>
<keyword evidence="8" id="KW-0800">Toxin</keyword>
<organism evidence="10 11">
    <name type="scientific">Desulfolutivibrio sulfodismutans</name>
    <dbReference type="NCBI Taxonomy" id="63561"/>
    <lineage>
        <taxon>Bacteria</taxon>
        <taxon>Pseudomonadati</taxon>
        <taxon>Thermodesulfobacteriota</taxon>
        <taxon>Desulfovibrionia</taxon>
        <taxon>Desulfovibrionales</taxon>
        <taxon>Desulfovibrionaceae</taxon>
        <taxon>Desulfolutivibrio</taxon>
    </lineage>
</organism>
<evidence type="ECO:0000256" key="8">
    <source>
        <dbReference type="HAMAP-Rule" id="MF_00265"/>
    </source>
</evidence>
<comment type="cofactor">
    <cofactor evidence="1 8">
        <name>Mg(2+)</name>
        <dbReference type="ChEBI" id="CHEBI:18420"/>
    </cofactor>
</comment>
<dbReference type="GO" id="GO:0090729">
    <property type="term" value="F:toxin activity"/>
    <property type="evidence" value="ECO:0007669"/>
    <property type="project" value="UniProtKB-KW"/>
</dbReference>
<dbReference type="InterPro" id="IPR002716">
    <property type="entry name" value="PIN_dom"/>
</dbReference>
<evidence type="ECO:0000313" key="10">
    <source>
        <dbReference type="EMBL" id="NDY55208.1"/>
    </source>
</evidence>
<dbReference type="CDD" id="cd18746">
    <property type="entry name" value="PIN_VapC4-5_FitB-like"/>
    <property type="match status" value="1"/>
</dbReference>
<evidence type="ECO:0000256" key="4">
    <source>
        <dbReference type="ARBA" id="ARBA00022723"/>
    </source>
</evidence>
<dbReference type="InterPro" id="IPR050556">
    <property type="entry name" value="Type_II_TA_system_RNase"/>
</dbReference>
<reference evidence="10 11" key="1">
    <citation type="submission" date="2020-02" db="EMBL/GenBank/DDBJ databases">
        <title>Comparative genomics of sulfur disproportionating microorganisms.</title>
        <authorList>
            <person name="Ward L.M."/>
            <person name="Bertran E."/>
            <person name="Johnston D.T."/>
        </authorList>
    </citation>
    <scope>NUCLEOTIDE SEQUENCE [LARGE SCALE GENOMIC DNA]</scope>
    <source>
        <strain evidence="10 11">DSM 3696</strain>
    </source>
</reference>
<keyword evidence="6 8" id="KW-0460">Magnesium</keyword>
<evidence type="ECO:0000256" key="7">
    <source>
        <dbReference type="ARBA" id="ARBA00038093"/>
    </source>
</evidence>
<name>A0A7K3NGA7_9BACT</name>